<evidence type="ECO:0000313" key="2">
    <source>
        <dbReference type="EMBL" id="KGE89139.1"/>
    </source>
</evidence>
<dbReference type="AlphaFoldDB" id="A0A098S996"/>
<feature type="transmembrane region" description="Helical" evidence="1">
    <location>
        <begin position="49"/>
        <end position="70"/>
    </location>
</feature>
<reference evidence="2 3" key="1">
    <citation type="journal article" date="2014" name="Int. J. Syst. Evol. Microbiol.">
        <title>Phaeodactylibacter xiamenensis gen. nov., sp. nov., a member of the family Saprospiraceae isolated from the marine alga Phaeodactylum tricornutum.</title>
        <authorList>
            <person name="Chen Z.Jr."/>
            <person name="Lei X."/>
            <person name="Lai Q."/>
            <person name="Li Y."/>
            <person name="Zhang B."/>
            <person name="Zhang J."/>
            <person name="Zhang H."/>
            <person name="Yang L."/>
            <person name="Zheng W."/>
            <person name="Tian Y."/>
            <person name="Yu Z."/>
            <person name="Xu H.Jr."/>
            <person name="Zheng T."/>
        </authorList>
    </citation>
    <scope>NUCLEOTIDE SEQUENCE [LARGE SCALE GENOMIC DNA]</scope>
    <source>
        <strain evidence="2 3">KD52</strain>
    </source>
</reference>
<name>A0A098S996_9BACT</name>
<keyword evidence="3" id="KW-1185">Reference proteome</keyword>
<dbReference type="Proteomes" id="UP000029736">
    <property type="component" value="Unassembled WGS sequence"/>
</dbReference>
<evidence type="ECO:0000313" key="3">
    <source>
        <dbReference type="Proteomes" id="UP000029736"/>
    </source>
</evidence>
<keyword evidence="1" id="KW-0812">Transmembrane</keyword>
<keyword evidence="1" id="KW-0472">Membrane</keyword>
<comment type="caution">
    <text evidence="2">The sequence shown here is derived from an EMBL/GenBank/DDBJ whole genome shotgun (WGS) entry which is preliminary data.</text>
</comment>
<keyword evidence="1" id="KW-1133">Transmembrane helix</keyword>
<dbReference type="EMBL" id="JPOS01000012">
    <property type="protein sequence ID" value="KGE89139.1"/>
    <property type="molecule type" value="Genomic_DNA"/>
</dbReference>
<organism evidence="2 3">
    <name type="scientific">Phaeodactylibacter xiamenensis</name>
    <dbReference type="NCBI Taxonomy" id="1524460"/>
    <lineage>
        <taxon>Bacteria</taxon>
        <taxon>Pseudomonadati</taxon>
        <taxon>Bacteroidota</taxon>
        <taxon>Saprospiria</taxon>
        <taxon>Saprospirales</taxon>
        <taxon>Haliscomenobacteraceae</taxon>
        <taxon>Phaeodactylibacter</taxon>
    </lineage>
</organism>
<dbReference type="OrthoDB" id="1492956at2"/>
<feature type="transmembrane region" description="Helical" evidence="1">
    <location>
        <begin position="25"/>
        <end position="43"/>
    </location>
</feature>
<accession>A0A098S996</accession>
<proteinExistence type="predicted"/>
<dbReference type="RefSeq" id="WP_044217004.1">
    <property type="nucleotide sequence ID" value="NZ_JBKAGJ010000001.1"/>
</dbReference>
<gene>
    <name evidence="2" type="ORF">IX84_05065</name>
</gene>
<protein>
    <submittedName>
        <fullName evidence="2">Uncharacterized protein</fullName>
    </submittedName>
</protein>
<evidence type="ECO:0000256" key="1">
    <source>
        <dbReference type="SAM" id="Phobius"/>
    </source>
</evidence>
<sequence length="174" mass="19795">MKAEQTDQHPAMQCILSGLRREHRLKVGCALALLALGLVFIYAFFTKSIILSVFGLICAVLGLRFCFHLISNWNVANSRLMILLHFHPKEIVWVYSVVTEQLPFGFQLLRNGTLYFKLRDGDDISVSLSTDDLKAVSKYLNGLLPHATFGYTKDREQWFMASPLMLLKEEGEGR</sequence>